<evidence type="ECO:0000313" key="5">
    <source>
        <dbReference type="Proteomes" id="UP000468344"/>
    </source>
</evidence>
<sequence length="128" mass="14959">MQPFLRVSSYIGTIYHKLSDYLLDIPIFDVLHPNRFAFTFMAKMNAMMDLHKLFGEIIPEQIYSVSEAARYFGVHRCTIYAYISHPEKPLSFTRFPNQAKLLFQGRDLIAYKANGLPKRGRKRKNDIP</sequence>
<evidence type="ECO:0000313" key="6">
    <source>
        <dbReference type="Proteomes" id="UP000483142"/>
    </source>
</evidence>
<protein>
    <submittedName>
        <fullName evidence="1">Helix-turn-helix domain-containing protein</fullName>
    </submittedName>
</protein>
<name>A0A5P3AUC8_PHOVU</name>
<dbReference type="Proteomes" id="UP000483142">
    <property type="component" value="Unassembled WGS sequence"/>
</dbReference>
<dbReference type="Proteomes" id="UP000326091">
    <property type="component" value="Chromosome"/>
</dbReference>
<dbReference type="AlphaFoldDB" id="A0A5P3AUC8"/>
<reference evidence="5 6" key="1">
    <citation type="journal article" date="2019" name="Nat. Med.">
        <title>A library of human gut bacterial isolates paired with longitudinal multiomics data enables mechanistic microbiome research.</title>
        <authorList>
            <person name="Poyet M."/>
            <person name="Groussin M."/>
            <person name="Gibbons S.M."/>
            <person name="Avila-Pacheco J."/>
            <person name="Jiang X."/>
            <person name="Kearney S.M."/>
            <person name="Perrotta A.R."/>
            <person name="Berdy B."/>
            <person name="Zhao S."/>
            <person name="Lieberman T.D."/>
            <person name="Swanson P.K."/>
            <person name="Smith M."/>
            <person name="Roesemann S."/>
            <person name="Alexander J.E."/>
            <person name="Rich S.A."/>
            <person name="Livny J."/>
            <person name="Vlamakis H."/>
            <person name="Clish C."/>
            <person name="Bullock K."/>
            <person name="Deik A."/>
            <person name="Scott J."/>
            <person name="Pierce K.A."/>
            <person name="Xavier R.J."/>
            <person name="Alm E.J."/>
        </authorList>
    </citation>
    <scope>NUCLEOTIDE SEQUENCE [LARGE SCALE GENOMIC DNA]</scope>
    <source>
        <strain evidence="2 5">BIOML-A140</strain>
        <strain evidence="1 6">BIOML-A141</strain>
    </source>
</reference>
<dbReference type="Proteomes" id="UP000468344">
    <property type="component" value="Unassembled WGS sequence"/>
</dbReference>
<accession>A0A5P3AUC8</accession>
<dbReference type="EMBL" id="CP043529">
    <property type="protein sequence ID" value="QEW36458.1"/>
    <property type="molecule type" value="Genomic_DNA"/>
</dbReference>
<evidence type="ECO:0000313" key="2">
    <source>
        <dbReference type="EMBL" id="KAB6481859.1"/>
    </source>
</evidence>
<dbReference type="EMBL" id="WDBY01000001">
    <property type="protein sequence ID" value="KAB6481859.1"/>
    <property type="molecule type" value="Genomic_DNA"/>
</dbReference>
<evidence type="ECO:0000313" key="4">
    <source>
        <dbReference type="Proteomes" id="UP000326091"/>
    </source>
</evidence>
<gene>
    <name evidence="2" type="ORF">GAZ06_00415</name>
    <name evidence="1" type="ORF">GAZ09_00415</name>
    <name evidence="3" type="ORF">VIC01_02010</name>
</gene>
<dbReference type="EMBL" id="WDBZ01000001">
    <property type="protein sequence ID" value="KAB6457340.1"/>
    <property type="molecule type" value="Genomic_DNA"/>
</dbReference>
<proteinExistence type="predicted"/>
<evidence type="ECO:0000313" key="1">
    <source>
        <dbReference type="EMBL" id="KAB6457340.1"/>
    </source>
</evidence>
<reference evidence="3 4" key="2">
    <citation type="submission" date="2019-09" db="EMBL/GenBank/DDBJ databases">
        <title>Commensal-derived Metabolites Govern Vibrio cholerae Pathogenesis in Host.</title>
        <authorList>
            <person name="Yoon S.S."/>
            <person name="Yoon M.Y."/>
        </authorList>
    </citation>
    <scope>NUCLEOTIDE SEQUENCE [LARGE SCALE GENOMIC DNA]</scope>
    <source>
        <strain evidence="3 4">VIC01</strain>
    </source>
</reference>
<evidence type="ECO:0000313" key="3">
    <source>
        <dbReference type="EMBL" id="QEW36458.1"/>
    </source>
</evidence>
<organism evidence="3 4">
    <name type="scientific">Phocaeicola vulgatus</name>
    <name type="common">Bacteroides vulgatus</name>
    <dbReference type="NCBI Taxonomy" id="821"/>
    <lineage>
        <taxon>Bacteria</taxon>
        <taxon>Pseudomonadati</taxon>
        <taxon>Bacteroidota</taxon>
        <taxon>Bacteroidia</taxon>
        <taxon>Bacteroidales</taxon>
        <taxon>Bacteroidaceae</taxon>
        <taxon>Phocaeicola</taxon>
    </lineage>
</organism>